<keyword evidence="3" id="KW-1185">Reference proteome</keyword>
<accession>A0ABU1S3S3</accession>
<dbReference type="RefSeq" id="WP_310007185.1">
    <property type="nucleotide sequence ID" value="NZ_JAVDTX010000005.1"/>
</dbReference>
<evidence type="ECO:0000313" key="2">
    <source>
        <dbReference type="EMBL" id="MDR6845676.1"/>
    </source>
</evidence>
<comment type="caution">
    <text evidence="2">The sequence shown here is derived from an EMBL/GenBank/DDBJ whole genome shotgun (WGS) entry which is preliminary data.</text>
</comment>
<dbReference type="EMBL" id="JAVDTX010000005">
    <property type="protein sequence ID" value="MDR6845676.1"/>
    <property type="molecule type" value="Genomic_DNA"/>
</dbReference>
<protein>
    <submittedName>
        <fullName evidence="2">Transcriptional regulator with XRE-family HTH domain</fullName>
    </submittedName>
</protein>
<sequence>MINIKLREVRLNKGLSQQELADLIGMTQCNYSRRENGKKSISDIEWTRIAKSLEVNREEIYESNIHKTNNNNITNLHEFYIPSFILNHLEFLKNENAVLKERLKAFDVHSK</sequence>
<dbReference type="Gene3D" id="1.10.260.40">
    <property type="entry name" value="lambda repressor-like DNA-binding domains"/>
    <property type="match status" value="1"/>
</dbReference>
<dbReference type="PROSITE" id="PS50943">
    <property type="entry name" value="HTH_CROC1"/>
    <property type="match status" value="1"/>
</dbReference>
<name>A0ABU1S3S3_9FLAO</name>
<gene>
    <name evidence="2" type="ORF">J2W95_002386</name>
</gene>
<dbReference type="SUPFAM" id="SSF47413">
    <property type="entry name" value="lambda repressor-like DNA-binding domains"/>
    <property type="match status" value="1"/>
</dbReference>
<dbReference type="InterPro" id="IPR010982">
    <property type="entry name" value="Lambda_DNA-bd_dom_sf"/>
</dbReference>
<proteinExistence type="predicted"/>
<dbReference type="Pfam" id="PF01381">
    <property type="entry name" value="HTH_3"/>
    <property type="match status" value="1"/>
</dbReference>
<dbReference type="CDD" id="cd00093">
    <property type="entry name" value="HTH_XRE"/>
    <property type="match status" value="1"/>
</dbReference>
<dbReference type="Proteomes" id="UP001261871">
    <property type="component" value="Unassembled WGS sequence"/>
</dbReference>
<feature type="domain" description="HTH cro/C1-type" evidence="1">
    <location>
        <begin position="6"/>
        <end position="60"/>
    </location>
</feature>
<organism evidence="2 3">
    <name type="scientific">Flavobacterium granuli</name>
    <dbReference type="NCBI Taxonomy" id="280093"/>
    <lineage>
        <taxon>Bacteria</taxon>
        <taxon>Pseudomonadati</taxon>
        <taxon>Bacteroidota</taxon>
        <taxon>Flavobacteriia</taxon>
        <taxon>Flavobacteriales</taxon>
        <taxon>Flavobacteriaceae</taxon>
        <taxon>Flavobacterium</taxon>
    </lineage>
</organism>
<dbReference type="SMART" id="SM00530">
    <property type="entry name" value="HTH_XRE"/>
    <property type="match status" value="1"/>
</dbReference>
<evidence type="ECO:0000259" key="1">
    <source>
        <dbReference type="PROSITE" id="PS50943"/>
    </source>
</evidence>
<evidence type="ECO:0000313" key="3">
    <source>
        <dbReference type="Proteomes" id="UP001261871"/>
    </source>
</evidence>
<dbReference type="InterPro" id="IPR001387">
    <property type="entry name" value="Cro/C1-type_HTH"/>
</dbReference>
<reference evidence="2 3" key="1">
    <citation type="submission" date="2023-07" db="EMBL/GenBank/DDBJ databases">
        <title>Sorghum-associated microbial communities from plants grown in Nebraska, USA.</title>
        <authorList>
            <person name="Schachtman D."/>
        </authorList>
    </citation>
    <scope>NUCLEOTIDE SEQUENCE [LARGE SCALE GENOMIC DNA]</scope>
    <source>
        <strain evidence="2 3">BE124</strain>
    </source>
</reference>